<accession>A0A2A5CHB2</accession>
<feature type="chain" id="PRO_5011975079" evidence="1">
    <location>
        <begin position="28"/>
        <end position="274"/>
    </location>
</feature>
<name>A0A2A5CHB2_9GAMM</name>
<comment type="caution">
    <text evidence="2">The sequence shown here is derived from an EMBL/GenBank/DDBJ whole genome shotgun (WGS) entry which is preliminary data.</text>
</comment>
<feature type="signal peptide" evidence="1">
    <location>
        <begin position="1"/>
        <end position="27"/>
    </location>
</feature>
<organism evidence="2 3">
    <name type="scientific">SAR86 cluster bacterium</name>
    <dbReference type="NCBI Taxonomy" id="2030880"/>
    <lineage>
        <taxon>Bacteria</taxon>
        <taxon>Pseudomonadati</taxon>
        <taxon>Pseudomonadota</taxon>
        <taxon>Gammaproteobacteria</taxon>
        <taxon>SAR86 cluster</taxon>
    </lineage>
</organism>
<sequence>MRVKLKDSFVSLVMGGLLLLPASIVSAQGSPEFDSPEFDSRDLSGVWGAIPGSGNNFNYGIGTPPPPLTQWGMENLRLEAITHAAVGDRTAEFTINGVPTNTLGSNYPGKDCEPLGQPANLDYVAFGPMEFVYSRSGDRIIQMLEYHREWRTLWLTDEHPEDIYPSYMGDSIAYWEGNTLVVDTTGFNGLTQLTQGVGHRPSDAFHMVERYTRVSYDRVELVMDMYDEKAWGEGASWSGLAKTFALMPGERLQEFICVPSEFAAFDSALEEAIQ</sequence>
<keyword evidence="1" id="KW-0732">Signal</keyword>
<protein>
    <submittedName>
        <fullName evidence="2">Uncharacterized protein</fullName>
    </submittedName>
</protein>
<dbReference type="Proteomes" id="UP000228987">
    <property type="component" value="Unassembled WGS sequence"/>
</dbReference>
<reference evidence="3" key="1">
    <citation type="submission" date="2017-08" db="EMBL/GenBank/DDBJ databases">
        <title>A dynamic microbial community with high functional redundancy inhabits the cold, oxic subseafloor aquifer.</title>
        <authorList>
            <person name="Tully B.J."/>
            <person name="Wheat C.G."/>
            <person name="Glazer B.T."/>
            <person name="Huber J.A."/>
        </authorList>
    </citation>
    <scope>NUCLEOTIDE SEQUENCE [LARGE SCALE GENOMIC DNA]</scope>
</reference>
<proteinExistence type="predicted"/>
<evidence type="ECO:0000313" key="3">
    <source>
        <dbReference type="Proteomes" id="UP000228987"/>
    </source>
</evidence>
<evidence type="ECO:0000313" key="2">
    <source>
        <dbReference type="EMBL" id="PCJ42908.1"/>
    </source>
</evidence>
<gene>
    <name evidence="2" type="ORF">COA71_05280</name>
</gene>
<evidence type="ECO:0000256" key="1">
    <source>
        <dbReference type="SAM" id="SignalP"/>
    </source>
</evidence>
<dbReference type="AlphaFoldDB" id="A0A2A5CHB2"/>
<dbReference type="EMBL" id="NVWI01000002">
    <property type="protein sequence ID" value="PCJ42908.1"/>
    <property type="molecule type" value="Genomic_DNA"/>
</dbReference>